<protein>
    <submittedName>
        <fullName evidence="1">Uncharacterized protein</fullName>
    </submittedName>
</protein>
<accession>A0A1F7X8M7</accession>
<dbReference type="Proteomes" id="UP000179013">
    <property type="component" value="Unassembled WGS sequence"/>
</dbReference>
<organism evidence="1 2">
    <name type="scientific">Candidatus Woesebacteria bacterium RBG_16_39_8b</name>
    <dbReference type="NCBI Taxonomy" id="1802482"/>
    <lineage>
        <taxon>Bacteria</taxon>
        <taxon>Candidatus Woeseibacteriota</taxon>
    </lineage>
</organism>
<gene>
    <name evidence="1" type="ORF">A2V80_02455</name>
</gene>
<proteinExistence type="predicted"/>
<comment type="caution">
    <text evidence="1">The sequence shown here is derived from an EMBL/GenBank/DDBJ whole genome shotgun (WGS) entry which is preliminary data.</text>
</comment>
<name>A0A1F7X8M7_9BACT</name>
<dbReference type="AlphaFoldDB" id="A0A1F7X8M7"/>
<evidence type="ECO:0000313" key="2">
    <source>
        <dbReference type="Proteomes" id="UP000179013"/>
    </source>
</evidence>
<reference evidence="1 2" key="1">
    <citation type="journal article" date="2016" name="Nat. Commun.">
        <title>Thousands of microbial genomes shed light on interconnected biogeochemical processes in an aquifer system.</title>
        <authorList>
            <person name="Anantharaman K."/>
            <person name="Brown C.T."/>
            <person name="Hug L.A."/>
            <person name="Sharon I."/>
            <person name="Castelle C.J."/>
            <person name="Probst A.J."/>
            <person name="Thomas B.C."/>
            <person name="Singh A."/>
            <person name="Wilkins M.J."/>
            <person name="Karaoz U."/>
            <person name="Brodie E.L."/>
            <person name="Williams K.H."/>
            <person name="Hubbard S.S."/>
            <person name="Banfield J.F."/>
        </authorList>
    </citation>
    <scope>NUCLEOTIDE SEQUENCE [LARGE SCALE GENOMIC DNA]</scope>
</reference>
<dbReference type="EMBL" id="MGFU01000059">
    <property type="protein sequence ID" value="OGM11367.1"/>
    <property type="molecule type" value="Genomic_DNA"/>
</dbReference>
<evidence type="ECO:0000313" key="1">
    <source>
        <dbReference type="EMBL" id="OGM11367.1"/>
    </source>
</evidence>
<sequence length="235" mass="27585">MTVTKISVRAKNREKYIECIKLRKQGLSYREIRQIVPVGKTTLNNWLTLAGLTLTAEHLNIQSLKRVENFHAGVEASRITRTIKRELEINRSIQKQKLFFNDSLFITGIMLYEAEGSKNPTHQASFSNSDFKLIKVFIKFIEKYFNLDRNIDMSFKVAIHIIRSDDKEKITNFWAKKLNIQKDNIKISWKKNIVTRRRSNPDYVGQMIVRLSGTPYFTRKLLAYSDIILRQQLNN</sequence>